<dbReference type="Gene3D" id="3.40.50.2000">
    <property type="entry name" value="Glycogen Phosphorylase B"/>
    <property type="match status" value="2"/>
</dbReference>
<organism evidence="3 4">
    <name type="scientific">Clostridium hominis</name>
    <dbReference type="NCBI Taxonomy" id="2763036"/>
    <lineage>
        <taxon>Bacteria</taxon>
        <taxon>Bacillati</taxon>
        <taxon>Bacillota</taxon>
        <taxon>Clostridia</taxon>
        <taxon>Eubacteriales</taxon>
        <taxon>Clostridiaceae</taxon>
        <taxon>Clostridium</taxon>
    </lineage>
</organism>
<reference evidence="3 4" key="1">
    <citation type="submission" date="2020-08" db="EMBL/GenBank/DDBJ databases">
        <title>Genome public.</title>
        <authorList>
            <person name="Liu C."/>
            <person name="Sun Q."/>
        </authorList>
    </citation>
    <scope>NUCLEOTIDE SEQUENCE [LARGE SCALE GENOMIC DNA]</scope>
    <source>
        <strain evidence="3 4">NSJ-6</strain>
    </source>
</reference>
<dbReference type="Proteomes" id="UP000596929">
    <property type="component" value="Unassembled WGS sequence"/>
</dbReference>
<dbReference type="Pfam" id="PF00534">
    <property type="entry name" value="Glycos_transf_1"/>
    <property type="match status" value="1"/>
</dbReference>
<evidence type="ECO:0000313" key="3">
    <source>
        <dbReference type="EMBL" id="MBC5630966.1"/>
    </source>
</evidence>
<protein>
    <submittedName>
        <fullName evidence="3">Glycosyltransferase family 4 protein</fullName>
    </submittedName>
</protein>
<dbReference type="Pfam" id="PF13477">
    <property type="entry name" value="Glyco_trans_4_2"/>
    <property type="match status" value="1"/>
</dbReference>
<dbReference type="EMBL" id="JACOOO010000047">
    <property type="protein sequence ID" value="MBC5630966.1"/>
    <property type="molecule type" value="Genomic_DNA"/>
</dbReference>
<sequence>MKKVLMLGNSDIVIYNFRRELIEKMIKSGYEVYVSLPYSKRTEALKDMGCIFINTEINGRGTDIFEDIKLCLQYLKTLIKVRPDVVLTYTIKPNIYGGIACRLMRIPYICNITGLGSGYLKNGLVKKIIKILSRISYKKATKIFFQNTSDMNTLINDNILTRNYDLLPGSGVNLERYNLLDYPDKESEVNFSFIARVMKDKGIDEYLEAAKSIKVNYPRVNFSIIGKIEEVKYRSILSEYERRGIIKYEGFNDDIIHVIEKSSCIINPSYSEGMSNVLLEGAACGRPLIASDIPGCREIIDNDINGLLFNVKSAEDLIEKIDKFINLDYREKVLMGLAGRIKVQDSFNRDIVVDKYMNLINSIERNNKKYKLFKIIRAT</sequence>
<gene>
    <name evidence="3" type="ORF">H8S20_19240</name>
</gene>
<dbReference type="RefSeq" id="WP_186861095.1">
    <property type="nucleotide sequence ID" value="NZ_JACOOO010000047.1"/>
</dbReference>
<dbReference type="SUPFAM" id="SSF53756">
    <property type="entry name" value="UDP-Glycosyltransferase/glycogen phosphorylase"/>
    <property type="match status" value="1"/>
</dbReference>
<evidence type="ECO:0000259" key="2">
    <source>
        <dbReference type="Pfam" id="PF13477"/>
    </source>
</evidence>
<feature type="domain" description="Glycosyl transferase family 1" evidence="1">
    <location>
        <begin position="188"/>
        <end position="328"/>
    </location>
</feature>
<proteinExistence type="predicted"/>
<keyword evidence="4" id="KW-1185">Reference proteome</keyword>
<accession>A0ABR7DHU6</accession>
<comment type="caution">
    <text evidence="3">The sequence shown here is derived from an EMBL/GenBank/DDBJ whole genome shotgun (WGS) entry which is preliminary data.</text>
</comment>
<feature type="domain" description="Glycosyltransferase subfamily 4-like N-terminal" evidence="2">
    <location>
        <begin position="3"/>
        <end position="147"/>
    </location>
</feature>
<evidence type="ECO:0000313" key="4">
    <source>
        <dbReference type="Proteomes" id="UP000596929"/>
    </source>
</evidence>
<dbReference type="InterPro" id="IPR001296">
    <property type="entry name" value="Glyco_trans_1"/>
</dbReference>
<evidence type="ECO:0000259" key="1">
    <source>
        <dbReference type="Pfam" id="PF00534"/>
    </source>
</evidence>
<name>A0ABR7DHU6_9CLOT</name>
<dbReference type="PANTHER" id="PTHR12526:SF630">
    <property type="entry name" value="GLYCOSYLTRANSFERASE"/>
    <property type="match status" value="1"/>
</dbReference>
<dbReference type="PANTHER" id="PTHR12526">
    <property type="entry name" value="GLYCOSYLTRANSFERASE"/>
    <property type="match status" value="1"/>
</dbReference>
<dbReference type="InterPro" id="IPR028098">
    <property type="entry name" value="Glyco_trans_4-like_N"/>
</dbReference>
<dbReference type="CDD" id="cd03808">
    <property type="entry name" value="GT4_CapM-like"/>
    <property type="match status" value="1"/>
</dbReference>